<organism evidence="2 3">
    <name type="scientific">Deinococcus arboris</name>
    <dbReference type="NCBI Taxonomy" id="2682977"/>
    <lineage>
        <taxon>Bacteria</taxon>
        <taxon>Thermotogati</taxon>
        <taxon>Deinococcota</taxon>
        <taxon>Deinococci</taxon>
        <taxon>Deinococcales</taxon>
        <taxon>Deinococcaceae</taxon>
        <taxon>Deinococcus</taxon>
    </lineage>
</organism>
<accession>A0A7C9LLM7</accession>
<feature type="signal peptide" evidence="1">
    <location>
        <begin position="1"/>
        <end position="19"/>
    </location>
</feature>
<reference evidence="2 3" key="1">
    <citation type="submission" date="2019-12" db="EMBL/GenBank/DDBJ databases">
        <title>Deinococcus sp. HMF7620 Genome sequencing and assembly.</title>
        <authorList>
            <person name="Kang H."/>
            <person name="Kim H."/>
            <person name="Joh K."/>
        </authorList>
    </citation>
    <scope>NUCLEOTIDE SEQUENCE [LARGE SCALE GENOMIC DNA]</scope>
    <source>
        <strain evidence="2 3">HMF7620</strain>
    </source>
</reference>
<protein>
    <submittedName>
        <fullName evidence="2">Uncharacterized protein</fullName>
    </submittedName>
</protein>
<feature type="chain" id="PRO_5028839010" evidence="1">
    <location>
        <begin position="20"/>
        <end position="176"/>
    </location>
</feature>
<name>A0A7C9LLM7_9DEIO</name>
<dbReference type="EMBL" id="WQLB01000003">
    <property type="protein sequence ID" value="MVN85796.1"/>
    <property type="molecule type" value="Genomic_DNA"/>
</dbReference>
<dbReference type="RefSeq" id="WP_157457825.1">
    <property type="nucleotide sequence ID" value="NZ_WQLB01000003.1"/>
</dbReference>
<keyword evidence="3" id="KW-1185">Reference proteome</keyword>
<evidence type="ECO:0000313" key="3">
    <source>
        <dbReference type="Proteomes" id="UP000483286"/>
    </source>
</evidence>
<dbReference type="AlphaFoldDB" id="A0A7C9LLM7"/>
<dbReference type="Proteomes" id="UP000483286">
    <property type="component" value="Unassembled WGS sequence"/>
</dbReference>
<gene>
    <name evidence="2" type="ORF">GO986_03350</name>
</gene>
<evidence type="ECO:0000256" key="1">
    <source>
        <dbReference type="SAM" id="SignalP"/>
    </source>
</evidence>
<evidence type="ECO:0000313" key="2">
    <source>
        <dbReference type="EMBL" id="MVN85796.1"/>
    </source>
</evidence>
<keyword evidence="1" id="KW-0732">Signal</keyword>
<proteinExistence type="predicted"/>
<sequence length="176" mass="18433">MVRALLAVSLLLLPSVAFAGGSQNAQPRVVAPFGAPRVLAANSPVKPGQTWILGGTTASGQKISREIVLGPQAPTWNVDGWAFESEIDILGYHPVDNTLYVTDLSGMVTGDYMTLCMGFLEAGIGRGALLTGSVDEMRSQLAQLDNFPDPKSASEALATMRAAGLNVGTCTLTLKK</sequence>
<comment type="caution">
    <text evidence="2">The sequence shown here is derived from an EMBL/GenBank/DDBJ whole genome shotgun (WGS) entry which is preliminary data.</text>
</comment>